<sequence length="84" mass="9501">MVRARELTTTPCDTLSSYLIDRPLSSDTLPSFQSVQFTSPTRPIASSFVRLPRIVIIPTSLHFRHSVYLSCFSALLNRAQQFGR</sequence>
<organism evidence="1 2">
    <name type="scientific">Coprinellus micaceus</name>
    <name type="common">Glistening ink-cap mushroom</name>
    <name type="synonym">Coprinus micaceus</name>
    <dbReference type="NCBI Taxonomy" id="71717"/>
    <lineage>
        <taxon>Eukaryota</taxon>
        <taxon>Fungi</taxon>
        <taxon>Dikarya</taxon>
        <taxon>Basidiomycota</taxon>
        <taxon>Agaricomycotina</taxon>
        <taxon>Agaricomycetes</taxon>
        <taxon>Agaricomycetidae</taxon>
        <taxon>Agaricales</taxon>
        <taxon>Agaricineae</taxon>
        <taxon>Psathyrellaceae</taxon>
        <taxon>Coprinellus</taxon>
    </lineage>
</organism>
<evidence type="ECO:0000313" key="2">
    <source>
        <dbReference type="Proteomes" id="UP000298030"/>
    </source>
</evidence>
<evidence type="ECO:0000313" key="1">
    <source>
        <dbReference type="EMBL" id="TEB22699.1"/>
    </source>
</evidence>
<protein>
    <submittedName>
        <fullName evidence="1">Uncharacterized protein</fullName>
    </submittedName>
</protein>
<dbReference type="EMBL" id="QPFP01000087">
    <property type="protein sequence ID" value="TEB22699.1"/>
    <property type="molecule type" value="Genomic_DNA"/>
</dbReference>
<keyword evidence="2" id="KW-1185">Reference proteome</keyword>
<gene>
    <name evidence="1" type="ORF">FA13DRAFT_1475871</name>
</gene>
<dbReference type="Proteomes" id="UP000298030">
    <property type="component" value="Unassembled WGS sequence"/>
</dbReference>
<comment type="caution">
    <text evidence="1">The sequence shown here is derived from an EMBL/GenBank/DDBJ whole genome shotgun (WGS) entry which is preliminary data.</text>
</comment>
<name>A0A4Y7SN62_COPMI</name>
<reference evidence="1 2" key="1">
    <citation type="journal article" date="2019" name="Nat. Ecol. Evol.">
        <title>Megaphylogeny resolves global patterns of mushroom evolution.</title>
        <authorList>
            <person name="Varga T."/>
            <person name="Krizsan K."/>
            <person name="Foldi C."/>
            <person name="Dima B."/>
            <person name="Sanchez-Garcia M."/>
            <person name="Sanchez-Ramirez S."/>
            <person name="Szollosi G.J."/>
            <person name="Szarkandi J.G."/>
            <person name="Papp V."/>
            <person name="Albert L."/>
            <person name="Andreopoulos W."/>
            <person name="Angelini C."/>
            <person name="Antonin V."/>
            <person name="Barry K.W."/>
            <person name="Bougher N.L."/>
            <person name="Buchanan P."/>
            <person name="Buyck B."/>
            <person name="Bense V."/>
            <person name="Catcheside P."/>
            <person name="Chovatia M."/>
            <person name="Cooper J."/>
            <person name="Damon W."/>
            <person name="Desjardin D."/>
            <person name="Finy P."/>
            <person name="Geml J."/>
            <person name="Haridas S."/>
            <person name="Hughes K."/>
            <person name="Justo A."/>
            <person name="Karasinski D."/>
            <person name="Kautmanova I."/>
            <person name="Kiss B."/>
            <person name="Kocsube S."/>
            <person name="Kotiranta H."/>
            <person name="LaButti K.M."/>
            <person name="Lechner B.E."/>
            <person name="Liimatainen K."/>
            <person name="Lipzen A."/>
            <person name="Lukacs Z."/>
            <person name="Mihaltcheva S."/>
            <person name="Morgado L.N."/>
            <person name="Niskanen T."/>
            <person name="Noordeloos M.E."/>
            <person name="Ohm R.A."/>
            <person name="Ortiz-Santana B."/>
            <person name="Ovrebo C."/>
            <person name="Racz N."/>
            <person name="Riley R."/>
            <person name="Savchenko A."/>
            <person name="Shiryaev A."/>
            <person name="Soop K."/>
            <person name="Spirin V."/>
            <person name="Szebenyi C."/>
            <person name="Tomsovsky M."/>
            <person name="Tulloss R.E."/>
            <person name="Uehling J."/>
            <person name="Grigoriev I.V."/>
            <person name="Vagvolgyi C."/>
            <person name="Papp T."/>
            <person name="Martin F.M."/>
            <person name="Miettinen O."/>
            <person name="Hibbett D.S."/>
            <person name="Nagy L.G."/>
        </authorList>
    </citation>
    <scope>NUCLEOTIDE SEQUENCE [LARGE SCALE GENOMIC DNA]</scope>
    <source>
        <strain evidence="1 2">FP101781</strain>
    </source>
</reference>
<accession>A0A4Y7SN62</accession>
<proteinExistence type="predicted"/>
<dbReference type="AlphaFoldDB" id="A0A4Y7SN62"/>